<keyword evidence="2 3" id="KW-0342">GTP-binding</keyword>
<dbReference type="AlphaFoldDB" id="H5TEN0"/>
<comment type="subcellular location">
    <subcellularLocation>
        <location evidence="3">Cytoplasm</location>
    </subcellularLocation>
</comment>
<evidence type="ECO:0000256" key="1">
    <source>
        <dbReference type="ARBA" id="ARBA00022741"/>
    </source>
</evidence>
<keyword evidence="3" id="KW-0378">Hydrolase</keyword>
<dbReference type="RefSeq" id="WP_006007252.1">
    <property type="nucleotide sequence ID" value="NZ_BAET01000031.1"/>
</dbReference>
<comment type="caution">
    <text evidence="7">The sequence shown here is derived from an EMBL/GenBank/DDBJ whole genome shotgun (WGS) entry which is preliminary data.</text>
</comment>
<comment type="similarity">
    <text evidence="3">Belongs to the TRAFAC class YlqF/YawG GTPase family. RsgA subfamily.</text>
</comment>
<evidence type="ECO:0000256" key="3">
    <source>
        <dbReference type="HAMAP-Rule" id="MF_01820"/>
    </source>
</evidence>
<dbReference type="GO" id="GO:0046872">
    <property type="term" value="F:metal ion binding"/>
    <property type="evidence" value="ECO:0007669"/>
    <property type="project" value="UniProtKB-KW"/>
</dbReference>
<dbReference type="Pfam" id="PF03193">
    <property type="entry name" value="RsgA_GTPase"/>
    <property type="match status" value="1"/>
</dbReference>
<dbReference type="PANTHER" id="PTHR32120">
    <property type="entry name" value="SMALL RIBOSOMAL SUBUNIT BIOGENESIS GTPASE RSGA"/>
    <property type="match status" value="1"/>
</dbReference>
<dbReference type="SUPFAM" id="SSF52540">
    <property type="entry name" value="P-loop containing nucleoside triphosphate hydrolases"/>
    <property type="match status" value="1"/>
</dbReference>
<name>H5TEN0_9ALTE</name>
<dbReference type="GO" id="GO:0003924">
    <property type="term" value="F:GTPase activity"/>
    <property type="evidence" value="ECO:0007669"/>
    <property type="project" value="UniProtKB-UniRule"/>
</dbReference>
<dbReference type="GO" id="GO:0042274">
    <property type="term" value="P:ribosomal small subunit biogenesis"/>
    <property type="evidence" value="ECO:0007669"/>
    <property type="project" value="UniProtKB-UniRule"/>
</dbReference>
<evidence type="ECO:0000256" key="4">
    <source>
        <dbReference type="SAM" id="MobiDB-lite"/>
    </source>
</evidence>
<evidence type="ECO:0000313" key="8">
    <source>
        <dbReference type="Proteomes" id="UP000053586"/>
    </source>
</evidence>
<keyword evidence="3" id="KW-0862">Zinc</keyword>
<protein>
    <recommendedName>
        <fullName evidence="3">Small ribosomal subunit biogenesis GTPase RsgA</fullName>
        <ecNumber evidence="3">3.6.1.-</ecNumber>
    </recommendedName>
</protein>
<keyword evidence="3" id="KW-0690">Ribosome biogenesis</keyword>
<keyword evidence="1 3" id="KW-0547">Nucleotide-binding</keyword>
<sequence length="349" mass="38671">MSKKTKLSKNQQRQIAKNRSKRLNTNITHASGRPEDTSSLGELIDGRVISRFGKQAIVETTSADRDQHKCYIRRTIKSVVCGDQVVFRPSTTLEERDRGIIEVVIDRKSELSRPDYYDGLKPIAANIDQIIVVGSIVPALSTHIIDRYLVACEHARISPIIVINKVELLTNEALVQVEKDLEVYTQIGYRVIMASCVSQAGLDALSSVLKDKVNVLVGQSGVGKSSLINQLLPDSQETVGEVSGNSGLGQHTTTAAKLIPFSLGGELIDSPGVREFGLWHLPVQDITQGFVELREYLGGCKFSDCTHRNDPGCLIREAVELNKINNERYQSYLKIVDSLEQNRPAYIKE</sequence>
<feature type="binding site" evidence="3">
    <location>
        <position position="305"/>
    </location>
    <ligand>
        <name>Zn(2+)</name>
        <dbReference type="ChEBI" id="CHEBI:29105"/>
    </ligand>
</feature>
<feature type="binding site" evidence="3">
    <location>
        <position position="300"/>
    </location>
    <ligand>
        <name>Zn(2+)</name>
        <dbReference type="ChEBI" id="CHEBI:29105"/>
    </ligand>
</feature>
<keyword evidence="8" id="KW-1185">Reference proteome</keyword>
<dbReference type="STRING" id="56804.BAE46_04380"/>
<evidence type="ECO:0000256" key="2">
    <source>
        <dbReference type="ARBA" id="ARBA00023134"/>
    </source>
</evidence>
<dbReference type="EMBL" id="BAET01000031">
    <property type="protein sequence ID" value="GAB56757.1"/>
    <property type="molecule type" value="Genomic_DNA"/>
</dbReference>
<organism evidence="7 8">
    <name type="scientific">Glaciecola punicea ACAM 611</name>
    <dbReference type="NCBI Taxonomy" id="1121923"/>
    <lineage>
        <taxon>Bacteria</taxon>
        <taxon>Pseudomonadati</taxon>
        <taxon>Pseudomonadota</taxon>
        <taxon>Gammaproteobacteria</taxon>
        <taxon>Alteromonadales</taxon>
        <taxon>Alteromonadaceae</taxon>
        <taxon>Glaciecola</taxon>
    </lineage>
</organism>
<feature type="binding site" evidence="3">
    <location>
        <position position="307"/>
    </location>
    <ligand>
        <name>Zn(2+)</name>
        <dbReference type="ChEBI" id="CHEBI:29105"/>
    </ligand>
</feature>
<dbReference type="OrthoDB" id="9809485at2"/>
<dbReference type="PANTHER" id="PTHR32120:SF11">
    <property type="entry name" value="SMALL RIBOSOMAL SUBUNIT BIOGENESIS GTPASE RSGA 1, MITOCHONDRIAL-RELATED"/>
    <property type="match status" value="1"/>
</dbReference>
<dbReference type="InterPro" id="IPR027417">
    <property type="entry name" value="P-loop_NTPase"/>
</dbReference>
<reference evidence="7 8" key="2">
    <citation type="journal article" date="2017" name="Antonie Van Leeuwenhoek">
        <title>Rhizobium rhizosphaerae sp. nov., a novel species isolated from rice rhizosphere.</title>
        <authorList>
            <person name="Zhao J.J."/>
            <person name="Zhang J."/>
            <person name="Zhang R.J."/>
            <person name="Zhang C.W."/>
            <person name="Yin H.Q."/>
            <person name="Zhang X.X."/>
        </authorList>
    </citation>
    <scope>NUCLEOTIDE SEQUENCE [LARGE SCALE GENOMIC DNA]</scope>
    <source>
        <strain evidence="7 8">ACAM 611</strain>
    </source>
</reference>
<dbReference type="Gene3D" id="1.10.40.50">
    <property type="entry name" value="Probable gtpase engc, domain 3"/>
    <property type="match status" value="1"/>
</dbReference>
<keyword evidence="3" id="KW-0694">RNA-binding</keyword>
<dbReference type="GO" id="GO:0005737">
    <property type="term" value="C:cytoplasm"/>
    <property type="evidence" value="ECO:0007669"/>
    <property type="project" value="UniProtKB-SubCell"/>
</dbReference>
<dbReference type="eggNOG" id="COG1162">
    <property type="taxonomic scope" value="Bacteria"/>
</dbReference>
<dbReference type="PROSITE" id="PS50936">
    <property type="entry name" value="ENGC_GTPASE"/>
    <property type="match status" value="1"/>
</dbReference>
<keyword evidence="3" id="KW-0479">Metal-binding</keyword>
<dbReference type="NCBIfam" id="TIGR00157">
    <property type="entry name" value="ribosome small subunit-dependent GTPase A"/>
    <property type="match status" value="1"/>
</dbReference>
<dbReference type="GO" id="GO:0019843">
    <property type="term" value="F:rRNA binding"/>
    <property type="evidence" value="ECO:0007669"/>
    <property type="project" value="UniProtKB-KW"/>
</dbReference>
<dbReference type="Gene3D" id="3.40.50.300">
    <property type="entry name" value="P-loop containing nucleotide triphosphate hydrolases"/>
    <property type="match status" value="1"/>
</dbReference>
<evidence type="ECO:0000259" key="6">
    <source>
        <dbReference type="PROSITE" id="PS51721"/>
    </source>
</evidence>
<evidence type="ECO:0000259" key="5">
    <source>
        <dbReference type="PROSITE" id="PS50936"/>
    </source>
</evidence>
<dbReference type="InterPro" id="IPR004881">
    <property type="entry name" value="Ribosome_biogen_GTPase_RsgA"/>
</dbReference>
<comment type="function">
    <text evidence="3">One of several proteins that assist in the late maturation steps of the functional core of the 30S ribosomal subunit. Helps release RbfA from mature subunits. May play a role in the assembly of ribosomal proteins into the subunit. Circularly permuted GTPase that catalyzes slow GTP hydrolysis, GTPase activity is stimulated by the 30S ribosomal subunit.</text>
</comment>
<comment type="subunit">
    <text evidence="3">Monomer. Associates with 30S ribosomal subunit, binds 16S rRNA.</text>
</comment>
<feature type="region of interest" description="Disordered" evidence="4">
    <location>
        <begin position="1"/>
        <end position="38"/>
    </location>
</feature>
<dbReference type="InterPro" id="IPR030378">
    <property type="entry name" value="G_CP_dom"/>
</dbReference>
<feature type="domain" description="CP-type G" evidence="6">
    <location>
        <begin position="108"/>
        <end position="276"/>
    </location>
</feature>
<accession>H5TEN0</accession>
<dbReference type="Proteomes" id="UP000053586">
    <property type="component" value="Unassembled WGS sequence"/>
</dbReference>
<comment type="caution">
    <text evidence="3">Lacks conserved residue(s) required for the propagation of feature annotation.</text>
</comment>
<dbReference type="CDD" id="cd01854">
    <property type="entry name" value="YjeQ_EngC"/>
    <property type="match status" value="1"/>
</dbReference>
<feature type="domain" description="EngC GTPase" evidence="5">
    <location>
        <begin position="125"/>
        <end position="274"/>
    </location>
</feature>
<dbReference type="NCBIfam" id="NF008931">
    <property type="entry name" value="PRK12288.1"/>
    <property type="match status" value="1"/>
</dbReference>
<dbReference type="EC" id="3.6.1.-" evidence="3"/>
<keyword evidence="3" id="KW-0699">rRNA-binding</keyword>
<evidence type="ECO:0000313" key="7">
    <source>
        <dbReference type="EMBL" id="GAB56757.1"/>
    </source>
</evidence>
<comment type="cofactor">
    <cofactor evidence="3">
        <name>Zn(2+)</name>
        <dbReference type="ChEBI" id="CHEBI:29105"/>
    </cofactor>
    <text evidence="3">Binds 1 zinc ion per subunit.</text>
</comment>
<feature type="binding site" evidence="3">
    <location>
        <begin position="218"/>
        <end position="226"/>
    </location>
    <ligand>
        <name>GTP</name>
        <dbReference type="ChEBI" id="CHEBI:37565"/>
    </ligand>
</feature>
<dbReference type="HAMAP" id="MF_01820">
    <property type="entry name" value="GTPase_RsgA"/>
    <property type="match status" value="1"/>
</dbReference>
<dbReference type="GO" id="GO:0005525">
    <property type="term" value="F:GTP binding"/>
    <property type="evidence" value="ECO:0007669"/>
    <property type="project" value="UniProtKB-UniRule"/>
</dbReference>
<gene>
    <name evidence="3" type="primary">rsgA</name>
    <name evidence="7" type="ORF">GPUN_2643</name>
</gene>
<proteinExistence type="inferred from homology"/>
<dbReference type="PROSITE" id="PS51721">
    <property type="entry name" value="G_CP"/>
    <property type="match status" value="1"/>
</dbReference>
<dbReference type="Gene3D" id="2.40.50.140">
    <property type="entry name" value="Nucleic acid-binding proteins"/>
    <property type="match status" value="1"/>
</dbReference>
<dbReference type="InterPro" id="IPR010914">
    <property type="entry name" value="RsgA_GTPase_dom"/>
</dbReference>
<keyword evidence="3" id="KW-0963">Cytoplasm</keyword>
<dbReference type="InterPro" id="IPR012340">
    <property type="entry name" value="NA-bd_OB-fold"/>
</dbReference>
<feature type="binding site" evidence="3">
    <location>
        <position position="313"/>
    </location>
    <ligand>
        <name>Zn(2+)</name>
        <dbReference type="ChEBI" id="CHEBI:29105"/>
    </ligand>
</feature>
<reference evidence="7 8" key="1">
    <citation type="journal article" date="2012" name="J. Bacteriol.">
        <title>Genome sequence of proteorhodopsin-containing sea ice bacterium Glaciecola punicea ACAM 611T.</title>
        <authorList>
            <person name="Qin Q.-L."/>
            <person name="Xie B.-B."/>
            <person name="Shu Y.-L."/>
            <person name="Rong J.-C."/>
            <person name="Zhao D.-L."/>
            <person name="Zhang X.-Y."/>
            <person name="Chen X.-L."/>
            <person name="Zhou B.-C."/>
            <person name="Zhanga Y.-Z."/>
        </authorList>
    </citation>
    <scope>NUCLEOTIDE SEQUENCE [LARGE SCALE GENOMIC DNA]</scope>
    <source>
        <strain evidence="7 8">ACAM 611</strain>
    </source>
</reference>